<reference evidence="3 4" key="1">
    <citation type="submission" date="2019-08" db="EMBL/GenBank/DDBJ databases">
        <title>Archangium and Cystobacter genomes.</title>
        <authorList>
            <person name="Chen I.-C.K."/>
            <person name="Wielgoss S."/>
        </authorList>
    </citation>
    <scope>NUCLEOTIDE SEQUENCE [LARGE SCALE GENOMIC DNA]</scope>
    <source>
        <strain evidence="3 4">Cbm 6</strain>
    </source>
</reference>
<keyword evidence="2" id="KW-0677">Repeat</keyword>
<sequence length="988" mass="101108">MSEPDDRDVCCGDFERQLSSEGDEMKHQLEAIGLLVAATWLGAGCNTHHAEEERVRTTPAALTQPTGAMFEPRQLHQAVTLADGRVLAVGGLTSSGQVSSYTEAYRPSTNDWVYTGYVSVPRYDFSATRLSNGKVLIAGGLGSVVLSGAELFDPASETWSTTGSMAIPRSKAAATLLSDGRVLVTGGQLATGGNANSAEIYNPSSGTWSTAAAMNYTRLKHTATRLTDGRVLVAGTFGNITTCEIYNPSTNTWSNAGNSNQPHGSGAAVLLPSGKVLVVGGDTTAGAASAELYDPAANTWTLTGSLAQGRKNHGLILLSNGDVLAMGGQNASGAWLSSVERWTAATGTWTAEQPLASARSYLTANLLADGSVLVVGGASSPGAERYTPGNGTCVPTTCVAQGKNCGSIPDGCGGTLQCGTCGSGQVCSTQNVCTTASQVVTAVYDSTRRVPVCSTVGTECTSGTLLNGRAQLGPEANAPNTLNASCADGTSGAYHSDESLDRLRVVSVDGTRLTAGKQVRIEATVWVWGASSDQLDLYAAANANSPSWTFLGTLTSTASGAQVLSQTYTLPQQAGLQVIRGLFRYGGSATGPCVSGSYNDHDDLVFAVDSSDSVAPVTSLTSPAAGTLLTGTVTLSASASDNVGVTRVEFYDGTTPLGSSTSSPYSFLWNTRTVANGAHTLSTKAYDAAGNVGSSASVTVTIDNDKTAPQVSLTEPTAGATLTGTVTLSASASDNVGVTRVDFYDGTTPLGSDTSEPYTLSWATRSAANGTHTLLAKAYDEGGNVGTSTSIQVNLSNDLTAPVISIASPASGATVRGIVPLSVNATDNVGVILVQYVIDGAVQSTQTESPFHGAWDTSRVENGTHTLQAIAHDAAGNTSTSATVSVTVDNDFVAPRVSLRMPAPGTTVTGTVVLSASATDNVRVTRVEFYDEGSLLGSDTTAPYTWSWNTTSLPNGSRTLSVKAHDAAGNESTSAAVIVTVSNGATSP</sequence>
<keyword evidence="1" id="KW-0880">Kelch repeat</keyword>
<dbReference type="InterPro" id="IPR013783">
    <property type="entry name" value="Ig-like_fold"/>
</dbReference>
<dbReference type="Proteomes" id="UP001611383">
    <property type="component" value="Chromosome"/>
</dbReference>
<dbReference type="Gene3D" id="2.120.10.80">
    <property type="entry name" value="Kelch-type beta propeller"/>
    <property type="match status" value="2"/>
</dbReference>
<evidence type="ECO:0000313" key="3">
    <source>
        <dbReference type="EMBL" id="WNG49561.1"/>
    </source>
</evidence>
<dbReference type="InterPro" id="IPR006652">
    <property type="entry name" value="Kelch_1"/>
</dbReference>
<accession>A0ABY9X2F1</accession>
<dbReference type="Gene3D" id="2.130.10.80">
    <property type="entry name" value="Galactose oxidase/kelch, beta-propeller"/>
    <property type="match status" value="1"/>
</dbReference>
<dbReference type="SMART" id="SM00612">
    <property type="entry name" value="Kelch"/>
    <property type="match status" value="6"/>
</dbReference>
<dbReference type="PANTHER" id="PTHR24412">
    <property type="entry name" value="KELCH PROTEIN"/>
    <property type="match status" value="1"/>
</dbReference>
<name>A0ABY9X2F1_9BACT</name>
<gene>
    <name evidence="3" type="ORF">F0U60_39645</name>
</gene>
<organism evidence="3 4">
    <name type="scientific">Archangium minus</name>
    <dbReference type="NCBI Taxonomy" id="83450"/>
    <lineage>
        <taxon>Bacteria</taxon>
        <taxon>Pseudomonadati</taxon>
        <taxon>Myxococcota</taxon>
        <taxon>Myxococcia</taxon>
        <taxon>Myxococcales</taxon>
        <taxon>Cystobacterineae</taxon>
        <taxon>Archangiaceae</taxon>
        <taxon>Archangium</taxon>
    </lineage>
</organism>
<dbReference type="Pfam" id="PF17957">
    <property type="entry name" value="Big_7"/>
    <property type="match status" value="4"/>
</dbReference>
<dbReference type="PANTHER" id="PTHR24412:SF497">
    <property type="entry name" value="KELCH-LIKE PROTEIN 18"/>
    <property type="match status" value="1"/>
</dbReference>
<evidence type="ECO:0000313" key="4">
    <source>
        <dbReference type="Proteomes" id="UP001611383"/>
    </source>
</evidence>
<evidence type="ECO:0008006" key="5">
    <source>
        <dbReference type="Google" id="ProtNLM"/>
    </source>
</evidence>
<dbReference type="InterPro" id="IPR015915">
    <property type="entry name" value="Kelch-typ_b-propeller"/>
</dbReference>
<protein>
    <recommendedName>
        <fullName evidence="5">High-affinity leucine-specific transport system, periplasmic binding protein LivK</fullName>
    </recommendedName>
</protein>
<dbReference type="InterPro" id="IPR037293">
    <property type="entry name" value="Gal_Oxidase_central_sf"/>
</dbReference>
<dbReference type="Pfam" id="PF01344">
    <property type="entry name" value="Kelch_1"/>
    <property type="match status" value="1"/>
</dbReference>
<evidence type="ECO:0000256" key="1">
    <source>
        <dbReference type="ARBA" id="ARBA00022441"/>
    </source>
</evidence>
<evidence type="ECO:0000256" key="2">
    <source>
        <dbReference type="ARBA" id="ARBA00022737"/>
    </source>
</evidence>
<keyword evidence="4" id="KW-1185">Reference proteome</keyword>
<dbReference type="SUPFAM" id="SSF117281">
    <property type="entry name" value="Kelch motif"/>
    <property type="match status" value="2"/>
</dbReference>
<dbReference type="Gene3D" id="2.60.40.10">
    <property type="entry name" value="Immunoglobulins"/>
    <property type="match status" value="4"/>
</dbReference>
<dbReference type="EMBL" id="CP043494">
    <property type="protein sequence ID" value="WNG49561.1"/>
    <property type="molecule type" value="Genomic_DNA"/>
</dbReference>
<proteinExistence type="predicted"/>